<evidence type="ECO:0000256" key="2">
    <source>
        <dbReference type="ARBA" id="ARBA00009813"/>
    </source>
</evidence>
<dbReference type="InterPro" id="IPR012336">
    <property type="entry name" value="Thioredoxin-like_fold"/>
</dbReference>
<dbReference type="STRING" id="1121352.GCA_000620925_00294"/>
<evidence type="ECO:0000256" key="7">
    <source>
        <dbReference type="RuleBase" id="RU364038"/>
    </source>
</evidence>
<gene>
    <name evidence="10" type="ORF">EII21_01940</name>
</gene>
<evidence type="ECO:0000256" key="6">
    <source>
        <dbReference type="ARBA" id="ARBA00023284"/>
    </source>
</evidence>
<reference evidence="10 11" key="1">
    <citation type="submission" date="2018-11" db="EMBL/GenBank/DDBJ databases">
        <title>Genomes From Bacteria Associated with the Canine Oral Cavity: a Test Case for Automated Genome-Based Taxonomic Assignment.</title>
        <authorList>
            <person name="Coil D.A."/>
            <person name="Jospin G."/>
            <person name="Darling A.E."/>
            <person name="Wallis C."/>
            <person name="Davis I.J."/>
            <person name="Harris S."/>
            <person name="Eisen J.A."/>
            <person name="Holcombe L.J."/>
            <person name="O'Flynn C."/>
        </authorList>
    </citation>
    <scope>NUCLEOTIDE SEQUENCE [LARGE SCALE GENOMIC DNA]</scope>
    <source>
        <strain evidence="10 11">COT-280</strain>
    </source>
</reference>
<dbReference type="GO" id="GO:0042597">
    <property type="term" value="C:periplasmic space"/>
    <property type="evidence" value="ECO:0007669"/>
    <property type="project" value="UniProtKB-SubCell"/>
</dbReference>
<evidence type="ECO:0000313" key="10">
    <source>
        <dbReference type="EMBL" id="RRD91178.1"/>
    </source>
</evidence>
<dbReference type="PANTHER" id="PTHR35272">
    <property type="entry name" value="THIOL:DISULFIDE INTERCHANGE PROTEIN DSBC-RELATED"/>
    <property type="match status" value="1"/>
</dbReference>
<evidence type="ECO:0000313" key="11">
    <source>
        <dbReference type="Proteomes" id="UP000269923"/>
    </source>
</evidence>
<evidence type="ECO:0000256" key="4">
    <source>
        <dbReference type="ARBA" id="ARBA00022764"/>
    </source>
</evidence>
<dbReference type="EMBL" id="RQYC01000002">
    <property type="protein sequence ID" value="RRD91178.1"/>
    <property type="molecule type" value="Genomic_DNA"/>
</dbReference>
<dbReference type="CDD" id="cd03020">
    <property type="entry name" value="DsbA_DsbC_DsbG"/>
    <property type="match status" value="1"/>
</dbReference>
<keyword evidence="6 7" id="KW-0676">Redox-active center</keyword>
<dbReference type="InterPro" id="IPR033954">
    <property type="entry name" value="DiS-bond_Isoase_DsbC/G"/>
</dbReference>
<comment type="caution">
    <text evidence="10">The sequence shown here is derived from an EMBL/GenBank/DDBJ whole genome shotgun (WGS) entry which is preliminary data.</text>
</comment>
<dbReference type="PANTHER" id="PTHR35272:SF3">
    <property type="entry name" value="THIOL:DISULFIDE INTERCHANGE PROTEIN DSBC"/>
    <property type="match status" value="1"/>
</dbReference>
<dbReference type="InterPro" id="IPR018950">
    <property type="entry name" value="DiS-bond_isomerase_DsbC/G_N"/>
</dbReference>
<dbReference type="InterPro" id="IPR036249">
    <property type="entry name" value="Thioredoxin-like_sf"/>
</dbReference>
<sequence length="275" mass="29988">MKTKTSLRTLIPALILAMTACGEVPAASGKAASSPVAAAAKKAAVSAGEGVPADVAKTIAATLEKNYADQGLKIQNVASTPMAGVYEVQTDNRQIVYTDATGQYMIVGDLIRTQDGTSLTEERRAELSAIDFDSLPLNKAIREVRGNGKYKVAVFSDPDCPFCKRLEREFDKMTNVTIYTFLMPIPTLHPKAYQKSVQIWCQPNRTQAWIDWMRQGKNPPKVADCKNPVEDSINLGLQYGFNGTPTMVFPNGKVQGGYAPMPQLETLIQANQKNK</sequence>
<evidence type="ECO:0000259" key="8">
    <source>
        <dbReference type="Pfam" id="PF10411"/>
    </source>
</evidence>
<dbReference type="InterPro" id="IPR051470">
    <property type="entry name" value="Thiol:disulfide_interchange"/>
</dbReference>
<keyword evidence="4 7" id="KW-0574">Periplasm</keyword>
<dbReference type="SUPFAM" id="SSF52833">
    <property type="entry name" value="Thioredoxin-like"/>
    <property type="match status" value="1"/>
</dbReference>
<dbReference type="Pfam" id="PF10411">
    <property type="entry name" value="DsbC_N"/>
    <property type="match status" value="1"/>
</dbReference>
<feature type="domain" description="Thioredoxin-like fold" evidence="9">
    <location>
        <begin position="145"/>
        <end position="267"/>
    </location>
</feature>
<dbReference type="AlphaFoldDB" id="A0A3P2A895"/>
<keyword evidence="3 7" id="KW-0732">Signal</keyword>
<dbReference type="Proteomes" id="UP000269923">
    <property type="component" value="Unassembled WGS sequence"/>
</dbReference>
<dbReference type="SUPFAM" id="SSF54423">
    <property type="entry name" value="DsbC/DsbG N-terminal domain-like"/>
    <property type="match status" value="1"/>
</dbReference>
<feature type="chain" id="PRO_5017853220" description="Thiol:disulfide interchange protein" evidence="7">
    <location>
        <begin position="27"/>
        <end position="275"/>
    </location>
</feature>
<evidence type="ECO:0000259" key="9">
    <source>
        <dbReference type="Pfam" id="PF13098"/>
    </source>
</evidence>
<dbReference type="Pfam" id="PF13098">
    <property type="entry name" value="Thioredoxin_2"/>
    <property type="match status" value="1"/>
</dbReference>
<feature type="signal peptide" evidence="7">
    <location>
        <begin position="1"/>
        <end position="26"/>
    </location>
</feature>
<keyword evidence="5" id="KW-1015">Disulfide bond</keyword>
<evidence type="ECO:0000256" key="3">
    <source>
        <dbReference type="ARBA" id="ARBA00022729"/>
    </source>
</evidence>
<comment type="subcellular location">
    <subcellularLocation>
        <location evidence="1 7">Periplasm</location>
    </subcellularLocation>
</comment>
<evidence type="ECO:0000256" key="1">
    <source>
        <dbReference type="ARBA" id="ARBA00004418"/>
    </source>
</evidence>
<dbReference type="Gene3D" id="3.40.30.10">
    <property type="entry name" value="Glutaredoxin"/>
    <property type="match status" value="1"/>
</dbReference>
<dbReference type="RefSeq" id="WP_124793988.1">
    <property type="nucleotide sequence ID" value="NZ_RQYC01000002.1"/>
</dbReference>
<accession>A0A3P2A895</accession>
<comment type="similarity">
    <text evidence="2 7">Belongs to the thioredoxin family. DsbC subfamily.</text>
</comment>
<dbReference type="InterPro" id="IPR009094">
    <property type="entry name" value="DiS-bond_isomerase_DsbC/G_N_sf"/>
</dbReference>
<feature type="domain" description="Disulphide bond isomerase DsbC/G N-terminal" evidence="8">
    <location>
        <begin position="44"/>
        <end position="121"/>
    </location>
</feature>
<comment type="function">
    <text evidence="7">Required for disulfide bond formation in some periplasmic proteins. Acts by transferring its disulfide bond to other proteins and is reduced in the process.</text>
</comment>
<proteinExistence type="inferred from homology"/>
<name>A0A3P2A895_9NEIS</name>
<dbReference type="Gene3D" id="3.10.450.70">
    <property type="entry name" value="Disulphide bond isomerase, DsbC/G, N-terminal"/>
    <property type="match status" value="1"/>
</dbReference>
<organism evidence="10 11">
    <name type="scientific">Conchiformibius steedae</name>
    <dbReference type="NCBI Taxonomy" id="153493"/>
    <lineage>
        <taxon>Bacteria</taxon>
        <taxon>Pseudomonadati</taxon>
        <taxon>Pseudomonadota</taxon>
        <taxon>Betaproteobacteria</taxon>
        <taxon>Neisseriales</taxon>
        <taxon>Neisseriaceae</taxon>
        <taxon>Conchiformibius</taxon>
    </lineage>
</organism>
<keyword evidence="11" id="KW-1185">Reference proteome</keyword>
<protein>
    <recommendedName>
        <fullName evidence="7">Thiol:disulfide interchange protein</fullName>
    </recommendedName>
</protein>
<dbReference type="PROSITE" id="PS51257">
    <property type="entry name" value="PROKAR_LIPOPROTEIN"/>
    <property type="match status" value="1"/>
</dbReference>
<dbReference type="OrthoDB" id="12976at2"/>
<evidence type="ECO:0000256" key="5">
    <source>
        <dbReference type="ARBA" id="ARBA00023157"/>
    </source>
</evidence>